<comment type="caution">
    <text evidence="2">The sequence shown here is derived from an EMBL/GenBank/DDBJ whole genome shotgun (WGS) entry which is preliminary data.</text>
</comment>
<proteinExistence type="predicted"/>
<feature type="transmembrane region" description="Helical" evidence="1">
    <location>
        <begin position="6"/>
        <end position="28"/>
    </location>
</feature>
<reference evidence="2" key="1">
    <citation type="journal article" date="2015" name="Nature">
        <title>Complex archaea that bridge the gap between prokaryotes and eukaryotes.</title>
        <authorList>
            <person name="Spang A."/>
            <person name="Saw J.H."/>
            <person name="Jorgensen S.L."/>
            <person name="Zaremba-Niedzwiedzka K."/>
            <person name="Martijn J."/>
            <person name="Lind A.E."/>
            <person name="van Eijk R."/>
            <person name="Schleper C."/>
            <person name="Guy L."/>
            <person name="Ettema T.J."/>
        </authorList>
    </citation>
    <scope>NUCLEOTIDE SEQUENCE</scope>
</reference>
<organism evidence="2">
    <name type="scientific">marine sediment metagenome</name>
    <dbReference type="NCBI Taxonomy" id="412755"/>
    <lineage>
        <taxon>unclassified sequences</taxon>
        <taxon>metagenomes</taxon>
        <taxon>ecological metagenomes</taxon>
    </lineage>
</organism>
<evidence type="ECO:0000256" key="1">
    <source>
        <dbReference type="SAM" id="Phobius"/>
    </source>
</evidence>
<keyword evidence="1" id="KW-0472">Membrane</keyword>
<keyword evidence="1" id="KW-1133">Transmembrane helix</keyword>
<keyword evidence="1" id="KW-0812">Transmembrane</keyword>
<evidence type="ECO:0000313" key="2">
    <source>
        <dbReference type="EMBL" id="KKK78345.1"/>
    </source>
</evidence>
<dbReference type="EMBL" id="LAZR01054529">
    <property type="protein sequence ID" value="KKK78345.1"/>
    <property type="molecule type" value="Genomic_DNA"/>
</dbReference>
<gene>
    <name evidence="2" type="ORF">LCGC14_2844480</name>
</gene>
<accession>A0A0F8YWV3</accession>
<dbReference type="AlphaFoldDB" id="A0A0F8YWV3"/>
<feature type="non-terminal residue" evidence="2">
    <location>
        <position position="110"/>
    </location>
</feature>
<sequence>MNRPDKQQVIIITVAVIIVAGFTVLRYVPLAKHRAAVRQEKTEVLNRAESIKIKSAQLPAMRQKVLTLAGDLEKYDMQIPEGRNFAALWQQIANVMNAHGLSDQLVQPSD</sequence>
<name>A0A0F8YWV3_9ZZZZ</name>
<protein>
    <submittedName>
        <fullName evidence="2">Uncharacterized protein</fullName>
    </submittedName>
</protein>